<comment type="caution">
    <text evidence="1">The sequence shown here is derived from an EMBL/GenBank/DDBJ whole genome shotgun (WGS) entry which is preliminary data.</text>
</comment>
<reference evidence="1 2" key="1">
    <citation type="submission" date="2023-08" db="EMBL/GenBank/DDBJ databases">
        <title>A Necator americanus chromosomal reference genome.</title>
        <authorList>
            <person name="Ilik V."/>
            <person name="Petrzelkova K.J."/>
            <person name="Pardy F."/>
            <person name="Fuh T."/>
            <person name="Niatou-Singa F.S."/>
            <person name="Gouil Q."/>
            <person name="Baker L."/>
            <person name="Ritchie M.E."/>
            <person name="Jex A.R."/>
            <person name="Gazzola D."/>
            <person name="Li H."/>
            <person name="Toshio Fujiwara R."/>
            <person name="Zhan B."/>
            <person name="Aroian R.V."/>
            <person name="Pafco B."/>
            <person name="Schwarz E.M."/>
        </authorList>
    </citation>
    <scope>NUCLEOTIDE SEQUENCE [LARGE SCALE GENOMIC DNA]</scope>
    <source>
        <strain evidence="1 2">Aroian</strain>
        <tissue evidence="1">Whole animal</tissue>
    </source>
</reference>
<keyword evidence="2" id="KW-1185">Reference proteome</keyword>
<accession>A0ABR1E5Q4</accession>
<gene>
    <name evidence="1" type="primary">Necator_chrV.g20379</name>
    <name evidence="1" type="ORF">RB195_015586</name>
</gene>
<proteinExistence type="predicted"/>
<evidence type="ECO:0000313" key="2">
    <source>
        <dbReference type="Proteomes" id="UP001303046"/>
    </source>
</evidence>
<name>A0ABR1E5Q4_NECAM</name>
<dbReference type="EMBL" id="JAVFWL010000005">
    <property type="protein sequence ID" value="KAK6757853.1"/>
    <property type="molecule type" value="Genomic_DNA"/>
</dbReference>
<organism evidence="1 2">
    <name type="scientific">Necator americanus</name>
    <name type="common">Human hookworm</name>
    <dbReference type="NCBI Taxonomy" id="51031"/>
    <lineage>
        <taxon>Eukaryota</taxon>
        <taxon>Metazoa</taxon>
        <taxon>Ecdysozoa</taxon>
        <taxon>Nematoda</taxon>
        <taxon>Chromadorea</taxon>
        <taxon>Rhabditida</taxon>
        <taxon>Rhabditina</taxon>
        <taxon>Rhabditomorpha</taxon>
        <taxon>Strongyloidea</taxon>
        <taxon>Ancylostomatidae</taxon>
        <taxon>Bunostominae</taxon>
        <taxon>Necator</taxon>
    </lineage>
</organism>
<evidence type="ECO:0000313" key="1">
    <source>
        <dbReference type="EMBL" id="KAK6757853.1"/>
    </source>
</evidence>
<sequence>MFEWIIIATVLHQATSLKCRKSLKDGSLVINTNQPYCSFLLPPPCEKGKYVLGSKWKADSKPKEECIIAPSGAFSCVCYKDFCASEVSYVMEIWKRSPQYSATNRYTNCLTKIIEDAKKYGNGSTTLIPNKIQNGGTTTPARKAKKKTAFHRNYFSAIILVIVSLDFLL</sequence>
<dbReference type="Proteomes" id="UP001303046">
    <property type="component" value="Unassembled WGS sequence"/>
</dbReference>
<protein>
    <submittedName>
        <fullName evidence="1">Uncharacterized protein</fullName>
    </submittedName>
</protein>